<dbReference type="EMBL" id="MK500311">
    <property type="protein sequence ID" value="QBK85257.1"/>
    <property type="molecule type" value="Genomic_DNA"/>
</dbReference>
<protein>
    <recommendedName>
        <fullName evidence="3">Transmembrane protein</fullName>
    </recommendedName>
</protein>
<evidence type="ECO:0000256" key="1">
    <source>
        <dbReference type="SAM" id="Phobius"/>
    </source>
</evidence>
<keyword evidence="1" id="KW-0472">Membrane</keyword>
<feature type="transmembrane region" description="Helical" evidence="1">
    <location>
        <begin position="6"/>
        <end position="21"/>
    </location>
</feature>
<accession>A0A481YQS2</accession>
<name>A0A481YQS2_9VIRU</name>
<feature type="transmembrane region" description="Helical" evidence="1">
    <location>
        <begin position="42"/>
        <end position="62"/>
    </location>
</feature>
<keyword evidence="1" id="KW-1133">Transmembrane helix</keyword>
<evidence type="ECO:0000313" key="2">
    <source>
        <dbReference type="EMBL" id="QBK85257.1"/>
    </source>
</evidence>
<evidence type="ECO:0008006" key="3">
    <source>
        <dbReference type="Google" id="ProtNLM"/>
    </source>
</evidence>
<sequence>MNSLVTTIAVVAAIIIRDLFIKHKDEKGKEVRQKMSAKIIGITFGITFGASLLAYALLYFIFGFGQSLVVTHI</sequence>
<keyword evidence="1" id="KW-0812">Transmembrane</keyword>
<organism evidence="2">
    <name type="scientific">Iridovirus LCIVAC01</name>
    <dbReference type="NCBI Taxonomy" id="2506607"/>
    <lineage>
        <taxon>Viruses</taxon>
        <taxon>Varidnaviria</taxon>
        <taxon>Bamfordvirae</taxon>
        <taxon>Nucleocytoviricota</taxon>
        <taxon>Megaviricetes</taxon>
        <taxon>Pimascovirales</taxon>
        <taxon>Pimascovirales incertae sedis</taxon>
        <taxon>Iridoviridae</taxon>
    </lineage>
</organism>
<reference evidence="2" key="1">
    <citation type="journal article" date="2019" name="MBio">
        <title>Virus Genomes from Deep Sea Sediments Expand the Ocean Megavirome and Support Independent Origins of Viral Gigantism.</title>
        <authorList>
            <person name="Backstrom D."/>
            <person name="Yutin N."/>
            <person name="Jorgensen S.L."/>
            <person name="Dharamshi J."/>
            <person name="Homa F."/>
            <person name="Zaremba-Niedwiedzka K."/>
            <person name="Spang A."/>
            <person name="Wolf Y.I."/>
            <person name="Koonin E.V."/>
            <person name="Ettema T.J."/>
        </authorList>
    </citation>
    <scope>NUCLEOTIDE SEQUENCE</scope>
</reference>
<proteinExistence type="predicted"/>
<gene>
    <name evidence="2" type="ORF">LCIVAC01_00660</name>
</gene>